<dbReference type="Proteomes" id="UP000001058">
    <property type="component" value="Unassembled WGS sequence"/>
</dbReference>
<keyword evidence="4" id="KW-1185">Reference proteome</keyword>
<keyword evidence="3" id="KW-0282">Flagellum</keyword>
<dbReference type="GeneID" id="9623150"/>
<evidence type="ECO:0000256" key="1">
    <source>
        <dbReference type="SAM" id="Coils"/>
    </source>
</evidence>
<reference evidence="3 4" key="1">
    <citation type="journal article" date="2010" name="Science">
        <title>Genomic analysis of organismal complexity in the multicellular green alga Volvox carteri.</title>
        <authorList>
            <person name="Prochnik S.E."/>
            <person name="Umen J."/>
            <person name="Nedelcu A.M."/>
            <person name="Hallmann A."/>
            <person name="Miller S.M."/>
            <person name="Nishii I."/>
            <person name="Ferris P."/>
            <person name="Kuo A."/>
            <person name="Mitros T."/>
            <person name="Fritz-Laylin L.K."/>
            <person name="Hellsten U."/>
            <person name="Chapman J."/>
            <person name="Simakov O."/>
            <person name="Rensing S.A."/>
            <person name="Terry A."/>
            <person name="Pangilinan J."/>
            <person name="Kapitonov V."/>
            <person name="Jurka J."/>
            <person name="Salamov A."/>
            <person name="Shapiro H."/>
            <person name="Schmutz J."/>
            <person name="Grimwood J."/>
            <person name="Lindquist E."/>
            <person name="Lucas S."/>
            <person name="Grigoriev I.V."/>
            <person name="Schmitt R."/>
            <person name="Kirk D."/>
            <person name="Rokhsar D.S."/>
        </authorList>
    </citation>
    <scope>NUCLEOTIDE SEQUENCE [LARGE SCALE GENOMIC DNA]</scope>
    <source>
        <strain evidence="4">f. Nagariensis / Eve</strain>
    </source>
</reference>
<keyword evidence="3" id="KW-0969">Cilium</keyword>
<dbReference type="AlphaFoldDB" id="D8UH97"/>
<name>D8UH97_VOLCA</name>
<sequence length="297" mass="31831">MIQYGIQNAILECDLAAPYINWNKYSTEDFCALVESRCRWVAANLYAGRATQPTSYIHLRDFATAMQVAPSRVLELVEYLGRLEPGIRPKGILLHESASGHFPFEAAPCVAAVRAVMDGVGWTGTGTGEQDNENQGQANPRGGRDSRSSSGSSSGSSSSSGFVDGALLVHVTAGYGLAHATVLECLAAGCTGVMASLCEEAEPTSSHASSLLDLLNLSRLGNPHVAAQFDMEQLRSVARQVSAAVRRAEQKRHEQQLLQQQQEEEELEEEKLQREAAAAAAAAALSQQRQPLILGHA</sequence>
<dbReference type="eggNOG" id="ENOG502QUTJ">
    <property type="taxonomic scope" value="Eukaryota"/>
</dbReference>
<keyword evidence="1" id="KW-0175">Coiled coil</keyword>
<accession>D8UH97</accession>
<evidence type="ECO:0000313" key="4">
    <source>
        <dbReference type="Proteomes" id="UP000001058"/>
    </source>
</evidence>
<evidence type="ECO:0000313" key="3">
    <source>
        <dbReference type="EMBL" id="EFJ40893.1"/>
    </source>
</evidence>
<gene>
    <name evidence="3" type="ORF">VOLCADRAFT_119824</name>
</gene>
<keyword evidence="3" id="KW-0966">Cell projection</keyword>
<dbReference type="OrthoDB" id="5952569at2759"/>
<dbReference type="InParanoid" id="D8UH97"/>
<proteinExistence type="predicted"/>
<feature type="coiled-coil region" evidence="1">
    <location>
        <begin position="231"/>
        <end position="282"/>
    </location>
</feature>
<dbReference type="RefSeq" id="XP_002958053.1">
    <property type="nucleotide sequence ID" value="XM_002958007.1"/>
</dbReference>
<evidence type="ECO:0000256" key="2">
    <source>
        <dbReference type="SAM" id="MobiDB-lite"/>
    </source>
</evidence>
<dbReference type="KEGG" id="vcn:VOLCADRAFT_119824"/>
<organism evidence="4">
    <name type="scientific">Volvox carteri f. nagariensis</name>
    <dbReference type="NCBI Taxonomy" id="3068"/>
    <lineage>
        <taxon>Eukaryota</taxon>
        <taxon>Viridiplantae</taxon>
        <taxon>Chlorophyta</taxon>
        <taxon>core chlorophytes</taxon>
        <taxon>Chlorophyceae</taxon>
        <taxon>CS clade</taxon>
        <taxon>Chlamydomonadales</taxon>
        <taxon>Volvocaceae</taxon>
        <taxon>Volvox</taxon>
    </lineage>
</organism>
<feature type="region of interest" description="Disordered" evidence="2">
    <location>
        <begin position="123"/>
        <end position="160"/>
    </location>
</feature>
<dbReference type="EMBL" id="GL378405">
    <property type="protein sequence ID" value="EFJ40893.1"/>
    <property type="molecule type" value="Genomic_DNA"/>
</dbReference>
<feature type="compositionally biased region" description="Low complexity" evidence="2">
    <location>
        <begin position="148"/>
        <end position="160"/>
    </location>
</feature>
<protein>
    <submittedName>
        <fullName evidence="3">Flagellar associated protein</fullName>
    </submittedName>
</protein>